<dbReference type="InterPro" id="IPR025051">
    <property type="entry name" value="DUF3990"/>
</dbReference>
<keyword evidence="2" id="KW-1185">Reference proteome</keyword>
<proteinExistence type="predicted"/>
<comment type="caution">
    <text evidence="1">The sequence shown here is derived from an EMBL/GenBank/DDBJ whole genome shotgun (WGS) entry which is preliminary data.</text>
</comment>
<organism evidence="1 2">
    <name type="scientific">Anaerotruncus colihominis</name>
    <dbReference type="NCBI Taxonomy" id="169435"/>
    <lineage>
        <taxon>Bacteria</taxon>
        <taxon>Bacillati</taxon>
        <taxon>Bacillota</taxon>
        <taxon>Clostridia</taxon>
        <taxon>Eubacteriales</taxon>
        <taxon>Oscillospiraceae</taxon>
        <taxon>Anaerotruncus</taxon>
    </lineage>
</organism>
<dbReference type="Proteomes" id="UP000446866">
    <property type="component" value="Unassembled WGS sequence"/>
</dbReference>
<reference evidence="1 2" key="1">
    <citation type="submission" date="2018-08" db="EMBL/GenBank/DDBJ databases">
        <title>Murine metabolic-syndrome-specific gut microbial biobank.</title>
        <authorList>
            <person name="Liu C."/>
        </authorList>
    </citation>
    <scope>NUCLEOTIDE SEQUENCE [LARGE SCALE GENOMIC DNA]</scope>
    <source>
        <strain evidence="1 2">28</strain>
    </source>
</reference>
<accession>A0A845QJA5</accession>
<protein>
    <submittedName>
        <fullName evidence="1">DUF3990 domain-containing protein</fullName>
    </submittedName>
</protein>
<dbReference type="AlphaFoldDB" id="A0A845QJA5"/>
<evidence type="ECO:0000313" key="2">
    <source>
        <dbReference type="Proteomes" id="UP000446866"/>
    </source>
</evidence>
<evidence type="ECO:0000313" key="1">
    <source>
        <dbReference type="EMBL" id="NBH62262.1"/>
    </source>
</evidence>
<dbReference type="EMBL" id="QXWK01000021">
    <property type="protein sequence ID" value="NBH62262.1"/>
    <property type="molecule type" value="Genomic_DNA"/>
</dbReference>
<gene>
    <name evidence="1" type="ORF">D0435_11425</name>
</gene>
<name>A0A845QJA5_9FIRM</name>
<dbReference type="Pfam" id="PF13151">
    <property type="entry name" value="DUF3990"/>
    <property type="match status" value="1"/>
</dbReference>
<sequence length="229" mass="26846">MTIYHGSQQIVEIPTYGIGKSYNDYGQGFYCTENMELAKEWACPIKRDGYSNQYILHTDEMQVMHLTKGNFNILNWLAILLKNRKFDINSNIARSAREYLLEYFLPDTKGVDIMVGYRADDSYFSFAEDFINNTISVRDLGVAMELGTLGEQVVLLSPAAFSKIEFVQYEIADYRKYYYKRAQRDSLARQNYQQRKKNPAMLREDLFILDIIREDMKNDDPRLQCHISE</sequence>